<evidence type="ECO:0000256" key="13">
    <source>
        <dbReference type="ARBA" id="ARBA00043219"/>
    </source>
</evidence>
<dbReference type="GeneID" id="8246569"/>
<dbReference type="EMBL" id="CP001329">
    <property type="protein sequence ID" value="ACO65635.1"/>
    <property type="molecule type" value="Genomic_DNA"/>
</dbReference>
<evidence type="ECO:0000256" key="3">
    <source>
        <dbReference type="ARBA" id="ARBA00012700"/>
    </source>
</evidence>
<keyword evidence="6" id="KW-0808">Transferase</keyword>
<dbReference type="RefSeq" id="XP_002504377.1">
    <property type="nucleotide sequence ID" value="XM_002504331.1"/>
</dbReference>
<evidence type="ECO:0000256" key="4">
    <source>
        <dbReference type="ARBA" id="ARBA00012702"/>
    </source>
</evidence>
<protein>
    <recommendedName>
        <fullName evidence="9">Protein farnesyltransferase/geranylgeranyltransferase type-1 subunit alpha</fullName>
        <ecNumber evidence="4">2.5.1.58</ecNumber>
        <ecNumber evidence="3">2.5.1.59</ecNumber>
    </recommendedName>
    <alternativeName>
        <fullName evidence="12">CAAX farnesyltransferase subunit alpha</fullName>
    </alternativeName>
    <alternativeName>
        <fullName evidence="11">FTase-alpha</fullName>
    </alternativeName>
    <alternativeName>
        <fullName evidence="10">Ras proteins prenyltransferase subunit alpha</fullName>
    </alternativeName>
    <alternativeName>
        <fullName evidence="13">Type I protein geranyl-geranyltransferase subunit alpha</fullName>
    </alternativeName>
</protein>
<keyword evidence="5" id="KW-0637">Prenyltransferase</keyword>
<dbReference type="GO" id="GO:0005965">
    <property type="term" value="C:protein farnesyltransferase complex"/>
    <property type="evidence" value="ECO:0007669"/>
    <property type="project" value="TreeGrafter"/>
</dbReference>
<keyword evidence="8" id="KW-0460">Magnesium</keyword>
<dbReference type="AlphaFoldDB" id="C1ECT4"/>
<reference evidence="14 15" key="1">
    <citation type="journal article" date="2009" name="Science">
        <title>Green evolution and dynamic adaptations revealed by genomes of the marine picoeukaryotes Micromonas.</title>
        <authorList>
            <person name="Worden A.Z."/>
            <person name="Lee J.H."/>
            <person name="Mock T."/>
            <person name="Rouze P."/>
            <person name="Simmons M.P."/>
            <person name="Aerts A.L."/>
            <person name="Allen A.E."/>
            <person name="Cuvelier M.L."/>
            <person name="Derelle E."/>
            <person name="Everett M.V."/>
            <person name="Foulon E."/>
            <person name="Grimwood J."/>
            <person name="Gundlach H."/>
            <person name="Henrissat B."/>
            <person name="Napoli C."/>
            <person name="McDonald S.M."/>
            <person name="Parker M.S."/>
            <person name="Rombauts S."/>
            <person name="Salamov A."/>
            <person name="Von Dassow P."/>
            <person name="Badger J.H."/>
            <person name="Coutinho P.M."/>
            <person name="Demir E."/>
            <person name="Dubchak I."/>
            <person name="Gentemann C."/>
            <person name="Eikrem W."/>
            <person name="Gready J.E."/>
            <person name="John U."/>
            <person name="Lanier W."/>
            <person name="Lindquist E.A."/>
            <person name="Lucas S."/>
            <person name="Mayer K.F."/>
            <person name="Moreau H."/>
            <person name="Not F."/>
            <person name="Otillar R."/>
            <person name="Panaud O."/>
            <person name="Pangilinan J."/>
            <person name="Paulsen I."/>
            <person name="Piegu B."/>
            <person name="Poliakov A."/>
            <person name="Robbens S."/>
            <person name="Schmutz J."/>
            <person name="Toulza E."/>
            <person name="Wyss T."/>
            <person name="Zelensky A."/>
            <person name="Zhou K."/>
            <person name="Armbrust E.V."/>
            <person name="Bhattacharya D."/>
            <person name="Goodenough U.W."/>
            <person name="Van de Peer Y."/>
            <person name="Grigoriev I.V."/>
        </authorList>
    </citation>
    <scope>NUCLEOTIDE SEQUENCE [LARGE SCALE GENOMIC DNA]</scope>
    <source>
        <strain evidence="15">RCC299 / NOUM17</strain>
    </source>
</reference>
<feature type="non-terminal residue" evidence="14">
    <location>
        <position position="1"/>
    </location>
</feature>
<keyword evidence="15" id="KW-1185">Reference proteome</keyword>
<gene>
    <name evidence="14" type="ORF">MICPUN_70506</name>
</gene>
<dbReference type="Pfam" id="PF01239">
    <property type="entry name" value="PPTA"/>
    <property type="match status" value="5"/>
</dbReference>
<dbReference type="InterPro" id="IPR002088">
    <property type="entry name" value="Prenyl_trans_a"/>
</dbReference>
<dbReference type="EC" id="2.5.1.58" evidence="4"/>
<evidence type="ECO:0000256" key="9">
    <source>
        <dbReference type="ARBA" id="ARBA00040965"/>
    </source>
</evidence>
<evidence type="ECO:0000256" key="10">
    <source>
        <dbReference type="ARBA" id="ARBA00041392"/>
    </source>
</evidence>
<evidence type="ECO:0000256" key="2">
    <source>
        <dbReference type="ARBA" id="ARBA00006734"/>
    </source>
</evidence>
<feature type="non-terminal residue" evidence="14">
    <location>
        <position position="252"/>
    </location>
</feature>
<dbReference type="Proteomes" id="UP000002009">
    <property type="component" value="Chromosome 9"/>
</dbReference>
<dbReference type="STRING" id="296587.C1ECT4"/>
<dbReference type="GO" id="GO:0005953">
    <property type="term" value="C:CAAX-protein geranylgeranyltransferase complex"/>
    <property type="evidence" value="ECO:0007669"/>
    <property type="project" value="TreeGrafter"/>
</dbReference>
<dbReference type="SUPFAM" id="SSF48439">
    <property type="entry name" value="Protein prenylyltransferase"/>
    <property type="match status" value="1"/>
</dbReference>
<dbReference type="PANTHER" id="PTHR11129">
    <property type="entry name" value="PROTEIN FARNESYLTRANSFERASE ALPHA SUBUNIT/RAB GERANYLGERANYL TRANSFERASE ALPHA SUBUNIT"/>
    <property type="match status" value="1"/>
</dbReference>
<evidence type="ECO:0000256" key="1">
    <source>
        <dbReference type="ARBA" id="ARBA00001946"/>
    </source>
</evidence>
<evidence type="ECO:0000256" key="8">
    <source>
        <dbReference type="ARBA" id="ARBA00022842"/>
    </source>
</evidence>
<evidence type="ECO:0000313" key="14">
    <source>
        <dbReference type="EMBL" id="ACO65635.1"/>
    </source>
</evidence>
<dbReference type="PROSITE" id="PS51147">
    <property type="entry name" value="PFTA"/>
    <property type="match status" value="4"/>
</dbReference>
<dbReference type="InParanoid" id="C1ECT4"/>
<evidence type="ECO:0000313" key="15">
    <source>
        <dbReference type="Proteomes" id="UP000002009"/>
    </source>
</evidence>
<evidence type="ECO:0000256" key="11">
    <source>
        <dbReference type="ARBA" id="ARBA00042436"/>
    </source>
</evidence>
<organism evidence="14 15">
    <name type="scientific">Micromonas commoda (strain RCC299 / NOUM17 / CCMP2709)</name>
    <name type="common">Picoplanktonic green alga</name>
    <dbReference type="NCBI Taxonomy" id="296587"/>
    <lineage>
        <taxon>Eukaryota</taxon>
        <taxon>Viridiplantae</taxon>
        <taxon>Chlorophyta</taxon>
        <taxon>Mamiellophyceae</taxon>
        <taxon>Mamiellales</taxon>
        <taxon>Mamiellaceae</taxon>
        <taxon>Micromonas</taxon>
    </lineage>
</organism>
<dbReference type="PANTHER" id="PTHR11129:SF1">
    <property type="entry name" value="PROTEIN FARNESYLTRANSFERASE_GERANYLGERANYLTRANSFERASE TYPE-1 SUBUNIT ALPHA"/>
    <property type="match status" value="1"/>
</dbReference>
<comment type="similarity">
    <text evidence="2">Belongs to the protein prenyltransferase subunit alpha family.</text>
</comment>
<dbReference type="eggNOG" id="KOG0530">
    <property type="taxonomic scope" value="Eukaryota"/>
</dbReference>
<dbReference type="Gene3D" id="1.25.40.120">
    <property type="entry name" value="Protein prenylyltransferase"/>
    <property type="match status" value="1"/>
</dbReference>
<accession>C1ECT4</accession>
<dbReference type="EC" id="2.5.1.59" evidence="3"/>
<sequence>DDDADERVPYSRRPEWADVEPIPQPESANPVVLIDYADEYVDAMDVWRAVYRSRERSRRVLDLTRDVIGMNGGAYTVWHHRWELVSALGVDLAEELRYAGTMARANPKNYQVWNHMRLCSQAMKASGDDARETLAWELNETHTRIALMMDAKNIHAWTQRAWAVRTFGRWTDEMEFTERMIDDDVRNNSAWNQRFFCVVGGLGGFVTSTDDDGNGDGADVVVLAESELAFAKSRLDKSPHNESAWNYVRGIL</sequence>
<evidence type="ECO:0000256" key="7">
    <source>
        <dbReference type="ARBA" id="ARBA00022737"/>
    </source>
</evidence>
<dbReference type="KEGG" id="mis:MICPUN_70506"/>
<keyword evidence="7" id="KW-0677">Repeat</keyword>
<name>C1ECT4_MICCC</name>
<dbReference type="FunCoup" id="C1ECT4">
    <property type="interactions" value="1898"/>
</dbReference>
<evidence type="ECO:0000256" key="12">
    <source>
        <dbReference type="ARBA" id="ARBA00043086"/>
    </source>
</evidence>
<evidence type="ECO:0000256" key="6">
    <source>
        <dbReference type="ARBA" id="ARBA00022679"/>
    </source>
</evidence>
<dbReference type="GO" id="GO:0004660">
    <property type="term" value="F:protein farnesyltransferase activity"/>
    <property type="evidence" value="ECO:0007669"/>
    <property type="project" value="UniProtKB-EC"/>
</dbReference>
<proteinExistence type="inferred from homology"/>
<dbReference type="OMA" id="WAIRTFN"/>
<dbReference type="GO" id="GO:0004662">
    <property type="term" value="F:CAAX-protein geranylgeranyltransferase activity"/>
    <property type="evidence" value="ECO:0007669"/>
    <property type="project" value="UniProtKB-EC"/>
</dbReference>
<dbReference type="OrthoDB" id="272289at2759"/>
<evidence type="ECO:0000256" key="5">
    <source>
        <dbReference type="ARBA" id="ARBA00022602"/>
    </source>
</evidence>
<comment type="cofactor">
    <cofactor evidence="1">
        <name>Mg(2+)</name>
        <dbReference type="ChEBI" id="CHEBI:18420"/>
    </cofactor>
</comment>